<dbReference type="Proteomes" id="UP000605361">
    <property type="component" value="Unassembled WGS sequence"/>
</dbReference>
<gene>
    <name evidence="1" type="ORF">ITP53_25870</name>
</gene>
<comment type="caution">
    <text evidence="1">The sequence shown here is derived from an EMBL/GenBank/DDBJ whole genome shotgun (WGS) entry which is preliminary data.</text>
</comment>
<protein>
    <submittedName>
        <fullName evidence="1">Uncharacterized protein</fullName>
    </submittedName>
</protein>
<keyword evidence="2" id="KW-1185">Reference proteome</keyword>
<accession>A0A931ADI5</accession>
<evidence type="ECO:0000313" key="2">
    <source>
        <dbReference type="Proteomes" id="UP000605361"/>
    </source>
</evidence>
<dbReference type="AlphaFoldDB" id="A0A931ADI5"/>
<dbReference type="EMBL" id="JADOGI010000082">
    <property type="protein sequence ID" value="MBF8189099.1"/>
    <property type="molecule type" value="Genomic_DNA"/>
</dbReference>
<organism evidence="1 2">
    <name type="scientific">Nonomuraea cypriaca</name>
    <dbReference type="NCBI Taxonomy" id="1187855"/>
    <lineage>
        <taxon>Bacteria</taxon>
        <taxon>Bacillati</taxon>
        <taxon>Actinomycetota</taxon>
        <taxon>Actinomycetes</taxon>
        <taxon>Streptosporangiales</taxon>
        <taxon>Streptosporangiaceae</taxon>
        <taxon>Nonomuraea</taxon>
    </lineage>
</organism>
<name>A0A931ADI5_9ACTN</name>
<evidence type="ECO:0000313" key="1">
    <source>
        <dbReference type="EMBL" id="MBF8189099.1"/>
    </source>
</evidence>
<proteinExistence type="predicted"/>
<reference evidence="1" key="1">
    <citation type="submission" date="2020-11" db="EMBL/GenBank/DDBJ databases">
        <title>Whole-genome analyses of Nonomuraea sp. K274.</title>
        <authorList>
            <person name="Veyisoglu A."/>
        </authorList>
    </citation>
    <scope>NUCLEOTIDE SEQUENCE</scope>
    <source>
        <strain evidence="1">K274</strain>
    </source>
</reference>
<dbReference type="RefSeq" id="WP_195898036.1">
    <property type="nucleotide sequence ID" value="NZ_JADOGI010000082.1"/>
</dbReference>
<sequence length="112" mass="11999">MTLNTPYASVRHAVLDVLAEAFLSDSVARQLVPSQWLEPTTGRAPGTEHPDAPEVVPSFLARRLLPGNTAGTTELVRRPLVPRFCPPDRGWFAPMMLGAASTSMGDTGMGIV</sequence>